<protein>
    <recommendedName>
        <fullName evidence="3">Bacterial sugar transferase domain-containing protein</fullName>
    </recommendedName>
</protein>
<feature type="transmembrane region" description="Helical" evidence="2">
    <location>
        <begin position="32"/>
        <end position="55"/>
    </location>
</feature>
<evidence type="ECO:0000259" key="3">
    <source>
        <dbReference type="Pfam" id="PF02397"/>
    </source>
</evidence>
<feature type="domain" description="Bacterial sugar transferase" evidence="3">
    <location>
        <begin position="27"/>
        <end position="220"/>
    </location>
</feature>
<keyword evidence="2" id="KW-1133">Transmembrane helix</keyword>
<dbReference type="EMBL" id="CP000789">
    <property type="protein sequence ID" value="ABU71181.1"/>
    <property type="molecule type" value="Genomic_DNA"/>
</dbReference>
<evidence type="ECO:0000313" key="5">
    <source>
        <dbReference type="Proteomes" id="UP000008152"/>
    </source>
</evidence>
<dbReference type="PANTHER" id="PTHR30576:SF0">
    <property type="entry name" value="UNDECAPRENYL-PHOSPHATE N-ACETYLGALACTOSAMINYL 1-PHOSPHATE TRANSFERASE-RELATED"/>
    <property type="match status" value="1"/>
</dbReference>
<dbReference type="Pfam" id="PF02397">
    <property type="entry name" value="Bac_transf"/>
    <property type="match status" value="1"/>
</dbReference>
<evidence type="ECO:0000256" key="1">
    <source>
        <dbReference type="ARBA" id="ARBA00006464"/>
    </source>
</evidence>
<organism evidence="4 5">
    <name type="scientific">Vibrio campbellii (strain ATCC BAA-1116)</name>
    <dbReference type="NCBI Taxonomy" id="2902295"/>
    <lineage>
        <taxon>Bacteria</taxon>
        <taxon>Pseudomonadati</taxon>
        <taxon>Pseudomonadota</taxon>
        <taxon>Gammaproteobacteria</taxon>
        <taxon>Vibrionales</taxon>
        <taxon>Vibrionaceae</taxon>
        <taxon>Vibrio</taxon>
    </lineage>
</organism>
<dbReference type="Proteomes" id="UP000008152">
    <property type="component" value="Chromosome I"/>
</dbReference>
<dbReference type="KEGG" id="vha:VIBHAR_02218"/>
<keyword evidence="2" id="KW-0472">Membrane</keyword>
<name>A7N040_VIBC1</name>
<reference evidence="4 5" key="1">
    <citation type="submission" date="2007-08" db="EMBL/GenBank/DDBJ databases">
        <authorList>
            <consortium name="The Vibrio harveyi Genome Sequencing Project"/>
            <person name="Bassler B."/>
            <person name="Clifton S.W."/>
            <person name="Fulton L."/>
            <person name="Delehaunty K."/>
            <person name="Fronick C."/>
            <person name="Harrison M."/>
            <person name="Markivic C."/>
            <person name="Fulton R."/>
            <person name="Tin-Wollam A.-M."/>
            <person name="Shah N."/>
            <person name="Pepin K."/>
            <person name="Nash W."/>
            <person name="Thiruvilangam P."/>
            <person name="Bhonagiri V."/>
            <person name="Waters C."/>
            <person name="Tu K.C."/>
            <person name="Irgon J."/>
            <person name="Wilson R.K."/>
        </authorList>
    </citation>
    <scope>NUCLEOTIDE SEQUENCE [LARGE SCALE GENOMIC DNA]</scope>
    <source>
        <strain evidence="5">ATCC BAA-1116 / BB120</strain>
    </source>
</reference>
<dbReference type="PANTHER" id="PTHR30576">
    <property type="entry name" value="COLANIC BIOSYNTHESIS UDP-GLUCOSE LIPID CARRIER TRANSFERASE"/>
    <property type="match status" value="1"/>
</dbReference>
<sequence>MVAGSALIIKENTMKISRYDSNIHLAKRAFDVVISLLILLATMPLMPMIALVIVVNSKGPVIYRQLRVGRCTPEKMDLFEIMKFRTMYIDAEQRSGAVWASENDPRITPVGRFLRKTRLDELPQLFNVLKGEMSLIGPRPERPAFYQKLEDEIPYFVERTYGVLPGITGLAQVNQGYDSSIEDVRRKVGYDHSYALSLSSFNSWISMDISIMSKTLVVMIDGRGQ</sequence>
<dbReference type="InterPro" id="IPR003362">
    <property type="entry name" value="Bact_transf"/>
</dbReference>
<dbReference type="PATRIC" id="fig|338187.25.peg.481"/>
<dbReference type="GO" id="GO:0016780">
    <property type="term" value="F:phosphotransferase activity, for other substituted phosphate groups"/>
    <property type="evidence" value="ECO:0007669"/>
    <property type="project" value="TreeGrafter"/>
</dbReference>
<keyword evidence="2" id="KW-0812">Transmembrane</keyword>
<gene>
    <name evidence="4" type="ordered locus">VIBHAR_02218</name>
</gene>
<comment type="similarity">
    <text evidence="1">Belongs to the bacterial sugar transferase family.</text>
</comment>
<evidence type="ECO:0000313" key="4">
    <source>
        <dbReference type="EMBL" id="ABU71181.1"/>
    </source>
</evidence>
<accession>A7N040</accession>
<evidence type="ECO:0000256" key="2">
    <source>
        <dbReference type="SAM" id="Phobius"/>
    </source>
</evidence>
<dbReference type="AlphaFoldDB" id="A7N040"/>
<proteinExistence type="inferred from homology"/>